<name>A0A9E2KRZ9_9LACO</name>
<keyword evidence="4" id="KW-0804">Transcription</keyword>
<dbReference type="InterPro" id="IPR036388">
    <property type="entry name" value="WH-like_DNA-bd_sf"/>
</dbReference>
<dbReference type="SUPFAM" id="SSF46785">
    <property type="entry name" value="Winged helix' DNA-binding domain"/>
    <property type="match status" value="1"/>
</dbReference>
<dbReference type="PIRSF" id="PIRSF019455">
    <property type="entry name" value="CopR_AtkY"/>
    <property type="match status" value="1"/>
</dbReference>
<evidence type="ECO:0000313" key="5">
    <source>
        <dbReference type="EMBL" id="MBU3828178.1"/>
    </source>
</evidence>
<protein>
    <submittedName>
        <fullName evidence="5">CopY/TcrY family copper transport repressor</fullName>
    </submittedName>
</protein>
<dbReference type="AlphaFoldDB" id="A0A9E2KRZ9"/>
<dbReference type="GO" id="GO:0045892">
    <property type="term" value="P:negative regulation of DNA-templated transcription"/>
    <property type="evidence" value="ECO:0007669"/>
    <property type="project" value="InterPro"/>
</dbReference>
<dbReference type="EMBL" id="JAHLFT010000043">
    <property type="protein sequence ID" value="MBU3828178.1"/>
    <property type="molecule type" value="Genomic_DNA"/>
</dbReference>
<comment type="similarity">
    <text evidence="1">Belongs to the BlaI transcriptional regulatory family.</text>
</comment>
<evidence type="ECO:0000256" key="4">
    <source>
        <dbReference type="ARBA" id="ARBA00023163"/>
    </source>
</evidence>
<reference evidence="5" key="2">
    <citation type="submission" date="2021-04" db="EMBL/GenBank/DDBJ databases">
        <authorList>
            <person name="Gilroy R."/>
        </authorList>
    </citation>
    <scope>NUCLEOTIDE SEQUENCE</scope>
    <source>
        <strain evidence="5">F6-686</strain>
    </source>
</reference>
<organism evidence="5 6">
    <name type="scientific">Candidatus Lactobacillus pullistercoris</name>
    <dbReference type="NCBI Taxonomy" id="2838636"/>
    <lineage>
        <taxon>Bacteria</taxon>
        <taxon>Bacillati</taxon>
        <taxon>Bacillota</taxon>
        <taxon>Bacilli</taxon>
        <taxon>Lactobacillales</taxon>
        <taxon>Lactobacillaceae</taxon>
        <taxon>Lactobacillus</taxon>
    </lineage>
</organism>
<dbReference type="Pfam" id="PF03965">
    <property type="entry name" value="Penicillinase_R"/>
    <property type="match status" value="1"/>
</dbReference>
<reference evidence="5" key="1">
    <citation type="journal article" date="2021" name="PeerJ">
        <title>Extensive microbial diversity within the chicken gut microbiome revealed by metagenomics and culture.</title>
        <authorList>
            <person name="Gilroy R."/>
            <person name="Ravi A."/>
            <person name="Getino M."/>
            <person name="Pursley I."/>
            <person name="Horton D.L."/>
            <person name="Alikhan N.F."/>
            <person name="Baker D."/>
            <person name="Gharbi K."/>
            <person name="Hall N."/>
            <person name="Watson M."/>
            <person name="Adriaenssens E.M."/>
            <person name="Foster-Nyarko E."/>
            <person name="Jarju S."/>
            <person name="Secka A."/>
            <person name="Antonio M."/>
            <person name="Oren A."/>
            <person name="Chaudhuri R.R."/>
            <person name="La Ragione R."/>
            <person name="Hildebrand F."/>
            <person name="Pallen M.J."/>
        </authorList>
    </citation>
    <scope>NUCLEOTIDE SEQUENCE</scope>
    <source>
        <strain evidence="5">F6-686</strain>
    </source>
</reference>
<dbReference type="Proteomes" id="UP000823844">
    <property type="component" value="Unassembled WGS sequence"/>
</dbReference>
<dbReference type="Gene3D" id="1.10.10.10">
    <property type="entry name" value="Winged helix-like DNA-binding domain superfamily/Winged helix DNA-binding domain"/>
    <property type="match status" value="1"/>
</dbReference>
<dbReference type="InterPro" id="IPR036390">
    <property type="entry name" value="WH_DNA-bd_sf"/>
</dbReference>
<sequence length="146" mass="16822">MKPLQENERSISDSEWDVMRIIWTLKQVSSTQVINELQTKKNWSESTIKTLLRRLVKKGLLSTKKDGRRFIYTATINQTDMMFEAANDLLNKMCDMHKGQVLLKLLADSPISKVDLKQLKSEIAEKEKTAPDKVPCNCLSNKNFMC</sequence>
<evidence type="ECO:0000313" key="6">
    <source>
        <dbReference type="Proteomes" id="UP000823844"/>
    </source>
</evidence>
<accession>A0A9E2KRZ9</accession>
<dbReference type="NCBIfam" id="TIGR02698">
    <property type="entry name" value="CopY_TcrY"/>
    <property type="match status" value="1"/>
</dbReference>
<keyword evidence="2" id="KW-0805">Transcription regulation</keyword>
<keyword evidence="3" id="KW-0238">DNA-binding</keyword>
<proteinExistence type="inferred from homology"/>
<evidence type="ECO:0000256" key="3">
    <source>
        <dbReference type="ARBA" id="ARBA00023125"/>
    </source>
</evidence>
<dbReference type="InterPro" id="IPR005650">
    <property type="entry name" value="BlaI_family"/>
</dbReference>
<evidence type="ECO:0000256" key="2">
    <source>
        <dbReference type="ARBA" id="ARBA00023015"/>
    </source>
</evidence>
<dbReference type="InterPro" id="IPR014071">
    <property type="entry name" value="Cu_transp_CopY/TcrY"/>
</dbReference>
<comment type="caution">
    <text evidence="5">The sequence shown here is derived from an EMBL/GenBank/DDBJ whole genome shotgun (WGS) entry which is preliminary data.</text>
</comment>
<dbReference type="GO" id="GO:0003677">
    <property type="term" value="F:DNA binding"/>
    <property type="evidence" value="ECO:0007669"/>
    <property type="project" value="UniProtKB-KW"/>
</dbReference>
<gene>
    <name evidence="5" type="ORF">H9806_03370</name>
</gene>
<evidence type="ECO:0000256" key="1">
    <source>
        <dbReference type="ARBA" id="ARBA00011046"/>
    </source>
</evidence>